<dbReference type="PANTHER" id="PTHR33284:SF1">
    <property type="entry name" value="RIBOSOMAL PROTEIN L25_GLN-TRNA SYNTHETASE, ANTI-CODON-BINDING DOMAIN-CONTAINING PROTEIN"/>
    <property type="match status" value="1"/>
</dbReference>
<evidence type="ECO:0000313" key="10">
    <source>
        <dbReference type="Proteomes" id="UP000245887"/>
    </source>
</evidence>
<feature type="compositionally biased region" description="Gly residues" evidence="6">
    <location>
        <begin position="211"/>
        <end position="221"/>
    </location>
</feature>
<dbReference type="NCBIfam" id="TIGR00731">
    <property type="entry name" value="bL25_bact_ctc"/>
    <property type="match status" value="1"/>
</dbReference>
<dbReference type="InterPro" id="IPR011035">
    <property type="entry name" value="Ribosomal_bL25/Gln-tRNA_synth"/>
</dbReference>
<dbReference type="HAMAP" id="MF_01336">
    <property type="entry name" value="Ribosomal_bL25"/>
    <property type="match status" value="1"/>
</dbReference>
<feature type="region of interest" description="Disordered" evidence="6">
    <location>
        <begin position="191"/>
        <end position="221"/>
    </location>
</feature>
<organism evidence="9 10">
    <name type="scientific">Tamilnaduibacter salinus</name>
    <dbReference type="NCBI Taxonomy" id="1484056"/>
    <lineage>
        <taxon>Bacteria</taxon>
        <taxon>Pseudomonadati</taxon>
        <taxon>Pseudomonadota</taxon>
        <taxon>Gammaproteobacteria</taxon>
        <taxon>Pseudomonadales</taxon>
        <taxon>Marinobacteraceae</taxon>
        <taxon>Tamilnaduibacter</taxon>
    </lineage>
</organism>
<sequence length="221" mass="24580">MEQEFVLEAFLREDQGKGASRRLRREERKIPAIVYGGGKEPVSISLWHNDLKKGLENEAFYSHILTLDLDGKKESVILKDLQRHPYKPLLTHADFLRVDKDHEIHVSVPIHFINEETAPVVKLEGGAVQHQLNEVEVICLPQDLPEFIEVDMTEMEMDQVLHMSDLKLPKGVRIAALQQGEDHDQAVVSVHLPKGAKSDEGGDGEDAAGAEQGGGEGGDQE</sequence>
<dbReference type="CDD" id="cd00495">
    <property type="entry name" value="Ribosomal_L25_TL5_CTC"/>
    <property type="match status" value="1"/>
</dbReference>
<dbReference type="GO" id="GO:0008097">
    <property type="term" value="F:5S rRNA binding"/>
    <property type="evidence" value="ECO:0007669"/>
    <property type="project" value="InterPro"/>
</dbReference>
<evidence type="ECO:0000256" key="2">
    <source>
        <dbReference type="ARBA" id="ARBA00022884"/>
    </source>
</evidence>
<accession>A0A2U1D0L7</accession>
<gene>
    <name evidence="5" type="primary">rplY</name>
    <name evidence="5" type="synonym">ctc</name>
    <name evidence="9" type="ORF">C8D92_101124</name>
</gene>
<dbReference type="PANTHER" id="PTHR33284">
    <property type="entry name" value="RIBOSOMAL PROTEIN L25/GLN-TRNA SYNTHETASE, ANTI-CODON-BINDING DOMAIN-CONTAINING PROTEIN"/>
    <property type="match status" value="1"/>
</dbReference>
<dbReference type="InterPro" id="IPR029751">
    <property type="entry name" value="Ribosomal_L25_dom"/>
</dbReference>
<evidence type="ECO:0000313" key="9">
    <source>
        <dbReference type="EMBL" id="PVY78919.1"/>
    </source>
</evidence>
<evidence type="ECO:0000256" key="3">
    <source>
        <dbReference type="ARBA" id="ARBA00022980"/>
    </source>
</evidence>
<dbReference type="InterPro" id="IPR001021">
    <property type="entry name" value="Ribosomal_bL25_long"/>
</dbReference>
<keyword evidence="3 5" id="KW-0689">Ribosomal protein</keyword>
<dbReference type="AlphaFoldDB" id="A0A2U1D0L7"/>
<dbReference type="GO" id="GO:0022625">
    <property type="term" value="C:cytosolic large ribosomal subunit"/>
    <property type="evidence" value="ECO:0007669"/>
    <property type="project" value="TreeGrafter"/>
</dbReference>
<dbReference type="Gene3D" id="2.40.240.10">
    <property type="entry name" value="Ribosomal Protein L25, Chain P"/>
    <property type="match status" value="1"/>
</dbReference>
<evidence type="ECO:0000259" key="8">
    <source>
        <dbReference type="Pfam" id="PF14693"/>
    </source>
</evidence>
<dbReference type="InterPro" id="IPR037121">
    <property type="entry name" value="Ribosomal_bL25_C"/>
</dbReference>
<dbReference type="SUPFAM" id="SSF50715">
    <property type="entry name" value="Ribosomal protein L25-like"/>
    <property type="match status" value="1"/>
</dbReference>
<dbReference type="GO" id="GO:0006412">
    <property type="term" value="P:translation"/>
    <property type="evidence" value="ECO:0007669"/>
    <property type="project" value="UniProtKB-UniRule"/>
</dbReference>
<comment type="function">
    <text evidence="5">This is one of the proteins that binds to the 5S RNA in the ribosome where it forms part of the central protuberance.</text>
</comment>
<dbReference type="InterPro" id="IPR020056">
    <property type="entry name" value="Rbsml_bL25/Gln-tRNA_synth_N"/>
</dbReference>
<dbReference type="InterPro" id="IPR020055">
    <property type="entry name" value="Ribosomal_bL25_short"/>
</dbReference>
<feature type="domain" description="Large ribosomal subunit protein bL25 L25" evidence="7">
    <location>
        <begin position="7"/>
        <end position="95"/>
    </location>
</feature>
<dbReference type="Pfam" id="PF01386">
    <property type="entry name" value="Ribosomal_L25p"/>
    <property type="match status" value="1"/>
</dbReference>
<keyword evidence="2 5" id="KW-0694">RNA-binding</keyword>
<dbReference type="NCBIfam" id="NF004128">
    <property type="entry name" value="PRK05618.1-2"/>
    <property type="match status" value="1"/>
</dbReference>
<evidence type="ECO:0000259" key="7">
    <source>
        <dbReference type="Pfam" id="PF01386"/>
    </source>
</evidence>
<dbReference type="NCBIfam" id="NF004130">
    <property type="entry name" value="PRK05618.1-5"/>
    <property type="match status" value="1"/>
</dbReference>
<dbReference type="RefSeq" id="WP_116918167.1">
    <property type="nucleotide sequence ID" value="NZ_QEKQ01000001.1"/>
</dbReference>
<comment type="caution">
    <text evidence="9">The sequence shown here is derived from an EMBL/GenBank/DDBJ whole genome shotgun (WGS) entry which is preliminary data.</text>
</comment>
<dbReference type="Pfam" id="PF14693">
    <property type="entry name" value="Ribosomal_TL5_C"/>
    <property type="match status" value="1"/>
</dbReference>
<dbReference type="InterPro" id="IPR020057">
    <property type="entry name" value="Ribosomal_bL25_b-dom"/>
</dbReference>
<dbReference type="HAMAP" id="MF_01334">
    <property type="entry name" value="Ribosomal_bL25_CTC"/>
    <property type="match status" value="1"/>
</dbReference>
<comment type="subunit">
    <text evidence="5">Part of the 50S ribosomal subunit; part of the 5S rRNA/L5/L18/L25 subcomplex. Contacts the 5S rRNA. Binds to the 5S rRNA independently of L5 and L18.</text>
</comment>
<reference evidence="9 10" key="1">
    <citation type="submission" date="2018-04" db="EMBL/GenBank/DDBJ databases">
        <title>Genomic Encyclopedia of Type Strains, Phase IV (KMG-IV): sequencing the most valuable type-strain genomes for metagenomic binning, comparative biology and taxonomic classification.</title>
        <authorList>
            <person name="Goeker M."/>
        </authorList>
    </citation>
    <scope>NUCLEOTIDE SEQUENCE [LARGE SCALE GENOMIC DNA]</scope>
    <source>
        <strain evidence="9 10">DSM 28688</strain>
    </source>
</reference>
<dbReference type="FunFam" id="2.40.240.10:FF:000002">
    <property type="entry name" value="50S ribosomal protein L25"/>
    <property type="match status" value="1"/>
</dbReference>
<dbReference type="NCBIfam" id="NF004612">
    <property type="entry name" value="PRK05943.1"/>
    <property type="match status" value="1"/>
</dbReference>
<keyword evidence="1 5" id="KW-0699">rRNA-binding</keyword>
<evidence type="ECO:0000256" key="6">
    <source>
        <dbReference type="SAM" id="MobiDB-lite"/>
    </source>
</evidence>
<evidence type="ECO:0000256" key="5">
    <source>
        <dbReference type="HAMAP-Rule" id="MF_01334"/>
    </source>
</evidence>
<keyword evidence="4 5" id="KW-0687">Ribonucleoprotein</keyword>
<dbReference type="InterPro" id="IPR020930">
    <property type="entry name" value="Ribosomal_uL5_bac-type"/>
</dbReference>
<dbReference type="Gene3D" id="2.170.120.20">
    <property type="entry name" value="Ribosomal protein L25, beta domain"/>
    <property type="match status" value="1"/>
</dbReference>
<proteinExistence type="inferred from homology"/>
<name>A0A2U1D0L7_9GAMM</name>
<comment type="similarity">
    <text evidence="5">Belongs to the bacterial ribosomal protein bL25 family. CTC subfamily.</text>
</comment>
<dbReference type="OrthoDB" id="9806411at2"/>
<dbReference type="GO" id="GO:0003735">
    <property type="term" value="F:structural constituent of ribosome"/>
    <property type="evidence" value="ECO:0007669"/>
    <property type="project" value="InterPro"/>
</dbReference>
<evidence type="ECO:0000256" key="4">
    <source>
        <dbReference type="ARBA" id="ARBA00023274"/>
    </source>
</evidence>
<evidence type="ECO:0000256" key="1">
    <source>
        <dbReference type="ARBA" id="ARBA00022730"/>
    </source>
</evidence>
<feature type="domain" description="Large ribosomal subunit protein bL25 beta" evidence="8">
    <location>
        <begin position="103"/>
        <end position="193"/>
    </location>
</feature>
<dbReference type="EMBL" id="QEKQ01000001">
    <property type="protein sequence ID" value="PVY78919.1"/>
    <property type="molecule type" value="Genomic_DNA"/>
</dbReference>
<dbReference type="Proteomes" id="UP000245887">
    <property type="component" value="Unassembled WGS sequence"/>
</dbReference>
<protein>
    <recommendedName>
        <fullName evidence="5">Large ribosomal subunit protein bL25</fullName>
    </recommendedName>
    <alternativeName>
        <fullName evidence="5">General stress protein CTC</fullName>
    </alternativeName>
</protein>